<dbReference type="Proteomes" id="UP001447188">
    <property type="component" value="Unassembled WGS sequence"/>
</dbReference>
<proteinExistence type="predicted"/>
<gene>
    <name evidence="2" type="ORF">Q9L58_006658</name>
</gene>
<evidence type="ECO:0000313" key="3">
    <source>
        <dbReference type="Proteomes" id="UP001447188"/>
    </source>
</evidence>
<keyword evidence="3" id="KW-1185">Reference proteome</keyword>
<reference evidence="2 3" key="1">
    <citation type="submission" date="2024-02" db="EMBL/GenBank/DDBJ databases">
        <title>Discinaceae phylogenomics.</title>
        <authorList>
            <person name="Dirks A.C."/>
            <person name="James T.Y."/>
        </authorList>
    </citation>
    <scope>NUCLEOTIDE SEQUENCE [LARGE SCALE GENOMIC DNA]</scope>
    <source>
        <strain evidence="2 3">ACD0624</strain>
    </source>
</reference>
<evidence type="ECO:0000313" key="2">
    <source>
        <dbReference type="EMBL" id="KAL0634410.1"/>
    </source>
</evidence>
<dbReference type="EMBL" id="JBBBZM010000095">
    <property type="protein sequence ID" value="KAL0634410.1"/>
    <property type="molecule type" value="Genomic_DNA"/>
</dbReference>
<protein>
    <recommendedName>
        <fullName evidence="1">PD-(D/E)XK nuclease-like domain-containing protein</fullName>
    </recommendedName>
</protein>
<organism evidence="2 3">
    <name type="scientific">Discina gigas</name>
    <dbReference type="NCBI Taxonomy" id="1032678"/>
    <lineage>
        <taxon>Eukaryota</taxon>
        <taxon>Fungi</taxon>
        <taxon>Dikarya</taxon>
        <taxon>Ascomycota</taxon>
        <taxon>Pezizomycotina</taxon>
        <taxon>Pezizomycetes</taxon>
        <taxon>Pezizales</taxon>
        <taxon>Discinaceae</taxon>
        <taxon>Discina</taxon>
    </lineage>
</organism>
<feature type="domain" description="PD-(D/E)XK nuclease-like" evidence="1">
    <location>
        <begin position="1"/>
        <end position="235"/>
    </location>
</feature>
<dbReference type="InterPro" id="IPR046797">
    <property type="entry name" value="PDDEXK_12"/>
</dbReference>
<name>A0ABR3GER7_9PEZI</name>
<accession>A0ABR3GER7</accession>
<evidence type="ECO:0000259" key="1">
    <source>
        <dbReference type="Pfam" id="PF20516"/>
    </source>
</evidence>
<sequence>MWERVQSIVNLVEDLRNTNAEAAAYHRLVQCILEGTTSEMNSLFVKVVTSSKPNRRHLPHATGHQALPNIQIDLSLEHRIPTRHTDVFAQLPYSLLLLLRRAFSSAWSIGPFSDTSLVLCMAVVRTPFSESPRAEAELQAAVGGACMIADRLEQVDLMLSMKPVLPPLSLRTISFPVITLIVIGDTWYYQIAYRSSRTCCVVLPARLAGECGTHVGTFKLLVFITALRKWCRDVYYQEYTDILQELGATVGWKRPVD</sequence>
<comment type="caution">
    <text evidence="2">The sequence shown here is derived from an EMBL/GenBank/DDBJ whole genome shotgun (WGS) entry which is preliminary data.</text>
</comment>
<dbReference type="Pfam" id="PF20516">
    <property type="entry name" value="PDDEXK_12"/>
    <property type="match status" value="1"/>
</dbReference>